<dbReference type="InterPro" id="IPR001810">
    <property type="entry name" value="F-box_dom"/>
</dbReference>
<protein>
    <recommendedName>
        <fullName evidence="1">F-box domain-containing protein</fullName>
    </recommendedName>
</protein>
<dbReference type="SUPFAM" id="SSF81383">
    <property type="entry name" value="F-box domain"/>
    <property type="match status" value="1"/>
</dbReference>
<dbReference type="InterPro" id="IPR036047">
    <property type="entry name" value="F-box-like_dom_sf"/>
</dbReference>
<comment type="caution">
    <text evidence="2">The sequence shown here is derived from an EMBL/GenBank/DDBJ whole genome shotgun (WGS) entry which is preliminary data.</text>
</comment>
<dbReference type="CDD" id="cd09917">
    <property type="entry name" value="F-box_SF"/>
    <property type="match status" value="1"/>
</dbReference>
<dbReference type="AlphaFoldDB" id="A0AAW1P7E6"/>
<dbReference type="PROSITE" id="PS50181">
    <property type="entry name" value="FBOX"/>
    <property type="match status" value="1"/>
</dbReference>
<dbReference type="Gene3D" id="1.20.1280.50">
    <property type="match status" value="1"/>
</dbReference>
<evidence type="ECO:0000313" key="3">
    <source>
        <dbReference type="Proteomes" id="UP001465755"/>
    </source>
</evidence>
<proteinExistence type="predicted"/>
<accession>A0AAW1P7E6</accession>
<dbReference type="Pfam" id="PF12937">
    <property type="entry name" value="F-box-like"/>
    <property type="match status" value="1"/>
</dbReference>
<evidence type="ECO:0000259" key="1">
    <source>
        <dbReference type="PROSITE" id="PS50181"/>
    </source>
</evidence>
<name>A0AAW1P7E6_9CHLO</name>
<evidence type="ECO:0000313" key="2">
    <source>
        <dbReference type="EMBL" id="KAK9803699.1"/>
    </source>
</evidence>
<reference evidence="2 3" key="1">
    <citation type="journal article" date="2024" name="Nat. Commun.">
        <title>Phylogenomics reveals the evolutionary origins of lichenization in chlorophyte algae.</title>
        <authorList>
            <person name="Puginier C."/>
            <person name="Libourel C."/>
            <person name="Otte J."/>
            <person name="Skaloud P."/>
            <person name="Haon M."/>
            <person name="Grisel S."/>
            <person name="Petersen M."/>
            <person name="Berrin J.G."/>
            <person name="Delaux P.M."/>
            <person name="Dal Grande F."/>
            <person name="Keller J."/>
        </authorList>
    </citation>
    <scope>NUCLEOTIDE SEQUENCE [LARGE SCALE GENOMIC DNA]</scope>
    <source>
        <strain evidence="2 3">SAG 2036</strain>
    </source>
</reference>
<dbReference type="Proteomes" id="UP001465755">
    <property type="component" value="Unassembled WGS sequence"/>
</dbReference>
<sequence>MEMEMEIEADSQSQLGQLGGWSGPAFKPVLQRQRRQTSPCNDLPCELLSRVLQLLDLQTKLRAQLCCRRWNALLSRPQDPGLWGTVKVDLKMVIAHLSLRQGGKETRLLTSARAFFQPVCRWIAKRSFGISTLELVTTRCIGCEAPDEPCVLHTCKNCPDAIDAGVAMIMGSLPAHALEVNLLLESCAPGKPMGILQLGAEPIMQQCGSQQIFQSQTQSPSEWWQALGQLTTLTSLSMRTFRCPEFSADADRRYTTLQGHNPRLMMLI</sequence>
<organism evidence="2 3">
    <name type="scientific">Symbiochloris irregularis</name>
    <dbReference type="NCBI Taxonomy" id="706552"/>
    <lineage>
        <taxon>Eukaryota</taxon>
        <taxon>Viridiplantae</taxon>
        <taxon>Chlorophyta</taxon>
        <taxon>core chlorophytes</taxon>
        <taxon>Trebouxiophyceae</taxon>
        <taxon>Trebouxiales</taxon>
        <taxon>Trebouxiaceae</taxon>
        <taxon>Symbiochloris</taxon>
    </lineage>
</organism>
<gene>
    <name evidence="2" type="ORF">WJX73_002727</name>
</gene>
<feature type="domain" description="F-box" evidence="1">
    <location>
        <begin position="37"/>
        <end position="86"/>
    </location>
</feature>
<keyword evidence="3" id="KW-1185">Reference proteome</keyword>
<dbReference type="EMBL" id="JALJOQ010000057">
    <property type="protein sequence ID" value="KAK9803699.1"/>
    <property type="molecule type" value="Genomic_DNA"/>
</dbReference>